<protein>
    <recommendedName>
        <fullName evidence="3">Large polyvalent protein associated domain-containing protein</fullName>
    </recommendedName>
</protein>
<reference evidence="1 2" key="1">
    <citation type="submission" date="2016-10" db="EMBL/GenBank/DDBJ databases">
        <authorList>
            <person name="de Groot N.N."/>
        </authorList>
    </citation>
    <scope>NUCLEOTIDE SEQUENCE [LARGE SCALE GENOMIC DNA]</scope>
    <source>
        <strain evidence="1 2">AR40</strain>
    </source>
</reference>
<dbReference type="EMBL" id="FOGJ01000008">
    <property type="protein sequence ID" value="SER63028.1"/>
    <property type="molecule type" value="Genomic_DNA"/>
</dbReference>
<accession>A0A1H9QRF8</accession>
<evidence type="ECO:0008006" key="3">
    <source>
        <dbReference type="Google" id="ProtNLM"/>
    </source>
</evidence>
<dbReference type="RefSeq" id="WP_074755503.1">
    <property type="nucleotide sequence ID" value="NZ_FOGJ01000008.1"/>
</dbReference>
<proteinExistence type="predicted"/>
<evidence type="ECO:0000313" key="1">
    <source>
        <dbReference type="EMBL" id="SER63028.1"/>
    </source>
</evidence>
<organism evidence="1 2">
    <name type="scientific">Butyrivibrio fibrisolvens</name>
    <dbReference type="NCBI Taxonomy" id="831"/>
    <lineage>
        <taxon>Bacteria</taxon>
        <taxon>Bacillati</taxon>
        <taxon>Bacillota</taxon>
        <taxon>Clostridia</taxon>
        <taxon>Lachnospirales</taxon>
        <taxon>Lachnospiraceae</taxon>
        <taxon>Butyrivibrio</taxon>
    </lineage>
</organism>
<name>A0A1H9QRF8_BUTFI</name>
<dbReference type="AlphaFoldDB" id="A0A1H9QRF8"/>
<dbReference type="Proteomes" id="UP000182584">
    <property type="component" value="Unassembled WGS sequence"/>
</dbReference>
<sequence length="118" mass="14256">MCIKTLILRYDENIEYDAYDLPRFADYPEPQQKEEYIFELKDRKVGEQILVPLLIYYNTFSGDDRDNPCAYGTYVYKELYKPEVIEYTDSITGERKSLEIRDILDDKIERDLYYYEKG</sequence>
<evidence type="ECO:0000313" key="2">
    <source>
        <dbReference type="Proteomes" id="UP000182584"/>
    </source>
</evidence>
<gene>
    <name evidence="1" type="ORF">SAMN04487884_10893</name>
</gene>